<protein>
    <submittedName>
        <fullName evidence="1">Uncharacterized protein</fullName>
    </submittedName>
</protein>
<dbReference type="Proteomes" id="UP000235388">
    <property type="component" value="Unassembled WGS sequence"/>
</dbReference>
<dbReference type="InterPro" id="IPR027417">
    <property type="entry name" value="P-loop_NTPase"/>
</dbReference>
<feature type="non-terminal residue" evidence="1">
    <location>
        <position position="1"/>
    </location>
</feature>
<dbReference type="Gene3D" id="3.30.70.100">
    <property type="match status" value="1"/>
</dbReference>
<dbReference type="InterPro" id="IPR036163">
    <property type="entry name" value="HMA_dom_sf"/>
</dbReference>
<gene>
    <name evidence="1" type="ORF">PCANC_13844</name>
</gene>
<name>A0A2N5UD49_9BASI</name>
<sequence>LGNWANSQAIFNFAPGSQPLPLEVHIQSFNAPHFPSLMIQMAKPAYLSILEYAHEKPVICDPQRFLNIEQEDLAPFLAKFSNENSARLWASGIGYCHEAISNTDKVIVQKLFEVGAIQVVALKDFAWGSPKLLQYASNQYPPPFNDPTPNHQIDYPLSASSQQLNLAPPCPAWLERIARASLLLRTSPIVHWASLDPSSAIFNRPAGSEPVAQFVRNPAISFQLPPALSGLSADHNFKHQSIADLLINRDDTHISPDDYPSSLSYRKLMNFTIASDPACLYQSFDDLIGRRLSLGEITIAMIQIDHIQMKLDKGPGTCIRPILEAHLDQNVKTDTAYLTTDQPPTLPGVLLKVDGMTCFPCSSSVKTQFKKLKGIHFVSVALMASFWNFAPKGEDNRDEICFFATRADQVE</sequence>
<comment type="caution">
    <text evidence="1">The sequence shown here is derived from an EMBL/GenBank/DDBJ whole genome shotgun (WGS) entry which is preliminary data.</text>
</comment>
<evidence type="ECO:0000313" key="1">
    <source>
        <dbReference type="EMBL" id="PLW35669.1"/>
    </source>
</evidence>
<dbReference type="EMBL" id="PGCJ01000253">
    <property type="protein sequence ID" value="PLW35669.1"/>
    <property type="molecule type" value="Genomic_DNA"/>
</dbReference>
<organism evidence="1 2">
    <name type="scientific">Puccinia coronata f. sp. avenae</name>
    <dbReference type="NCBI Taxonomy" id="200324"/>
    <lineage>
        <taxon>Eukaryota</taxon>
        <taxon>Fungi</taxon>
        <taxon>Dikarya</taxon>
        <taxon>Basidiomycota</taxon>
        <taxon>Pucciniomycotina</taxon>
        <taxon>Pucciniomycetes</taxon>
        <taxon>Pucciniales</taxon>
        <taxon>Pucciniaceae</taxon>
        <taxon>Puccinia</taxon>
    </lineage>
</organism>
<proteinExistence type="predicted"/>
<evidence type="ECO:0000313" key="2">
    <source>
        <dbReference type="Proteomes" id="UP000235388"/>
    </source>
</evidence>
<keyword evidence="2" id="KW-1185">Reference proteome</keyword>
<dbReference type="AlphaFoldDB" id="A0A2N5UD49"/>
<reference evidence="1 2" key="1">
    <citation type="submission" date="2017-11" db="EMBL/GenBank/DDBJ databases">
        <title>De novo assembly and phasing of dikaryotic genomes from two isolates of Puccinia coronata f. sp. avenae, the causal agent of oat crown rust.</title>
        <authorList>
            <person name="Miller M.E."/>
            <person name="Zhang Y."/>
            <person name="Omidvar V."/>
            <person name="Sperschneider J."/>
            <person name="Schwessinger B."/>
            <person name="Raley C."/>
            <person name="Palmer J.M."/>
            <person name="Garnica D."/>
            <person name="Upadhyaya N."/>
            <person name="Rathjen J."/>
            <person name="Taylor J.M."/>
            <person name="Park R.F."/>
            <person name="Dodds P.N."/>
            <person name="Hirsch C.D."/>
            <person name="Kianian S.F."/>
            <person name="Figueroa M."/>
        </authorList>
    </citation>
    <scope>NUCLEOTIDE SEQUENCE [LARGE SCALE GENOMIC DNA]</scope>
    <source>
        <strain evidence="1">12NC29</strain>
    </source>
</reference>
<accession>A0A2N5UD49</accession>
<dbReference type="STRING" id="200324.A0A2N5UD49"/>
<dbReference type="OrthoDB" id="3214865at2759"/>
<dbReference type="SUPFAM" id="SSF55008">
    <property type="entry name" value="HMA, heavy metal-associated domain"/>
    <property type="match status" value="1"/>
</dbReference>
<dbReference type="InterPro" id="IPR006121">
    <property type="entry name" value="HMA_dom"/>
</dbReference>
<dbReference type="CDD" id="cd00371">
    <property type="entry name" value="HMA"/>
    <property type="match status" value="1"/>
</dbReference>
<dbReference type="Gene3D" id="3.40.50.300">
    <property type="entry name" value="P-loop containing nucleotide triphosphate hydrolases"/>
    <property type="match status" value="1"/>
</dbReference>
<dbReference type="GO" id="GO:0046872">
    <property type="term" value="F:metal ion binding"/>
    <property type="evidence" value="ECO:0007669"/>
    <property type="project" value="InterPro"/>
</dbReference>